<dbReference type="RefSeq" id="WP_270045723.1">
    <property type="nucleotide sequence ID" value="NZ_JAPDOD010000066.1"/>
</dbReference>
<sequence>MLVPMLAACCAFAAAPAPSPTEAHRFAVSLARQGPRPAGSKAERVAHQRVAARFRAVGLRVGYERFTVPGKGPSRDVIGIRDAASDCLVIAMAHTDTVPPAPGADDNASGVGTLVALARALATGPEPACDVWLVATGAEERPYTGQPDHLGASALTARLKRTSRIQDVRVALSLDEVGRGTKFDLHSTASAPRENVERRILAAGGDAVRWVEDPVGEGNSDHRELARAGAPAAKLGVVDEPCRHTACDTPDRLERGAFTRVLKIVWPLLRTWD</sequence>
<dbReference type="SUPFAM" id="SSF53187">
    <property type="entry name" value="Zn-dependent exopeptidases"/>
    <property type="match status" value="1"/>
</dbReference>
<evidence type="ECO:0000259" key="1">
    <source>
        <dbReference type="Pfam" id="PF04389"/>
    </source>
</evidence>
<dbReference type="Proteomes" id="UP001149140">
    <property type="component" value="Unassembled WGS sequence"/>
</dbReference>
<protein>
    <submittedName>
        <fullName evidence="2">M28 family metallopeptidase</fullName>
    </submittedName>
</protein>
<gene>
    <name evidence="2" type="ORF">OM076_39740</name>
</gene>
<dbReference type="AlphaFoldDB" id="A0A9X3N157"/>
<keyword evidence="3" id="KW-1185">Reference proteome</keyword>
<dbReference type="GO" id="GO:0006508">
    <property type="term" value="P:proteolysis"/>
    <property type="evidence" value="ECO:0007669"/>
    <property type="project" value="InterPro"/>
</dbReference>
<dbReference type="PANTHER" id="PTHR12147:SF26">
    <property type="entry name" value="PEPTIDASE M28 DOMAIN-CONTAINING PROTEIN"/>
    <property type="match status" value="1"/>
</dbReference>
<dbReference type="InterPro" id="IPR045175">
    <property type="entry name" value="M28_fam"/>
</dbReference>
<evidence type="ECO:0000313" key="3">
    <source>
        <dbReference type="Proteomes" id="UP001149140"/>
    </source>
</evidence>
<proteinExistence type="predicted"/>
<comment type="caution">
    <text evidence="2">The sequence shown here is derived from an EMBL/GenBank/DDBJ whole genome shotgun (WGS) entry which is preliminary data.</text>
</comment>
<organism evidence="2 3">
    <name type="scientific">Solirubrobacter ginsenosidimutans</name>
    <dbReference type="NCBI Taxonomy" id="490573"/>
    <lineage>
        <taxon>Bacteria</taxon>
        <taxon>Bacillati</taxon>
        <taxon>Actinomycetota</taxon>
        <taxon>Thermoleophilia</taxon>
        <taxon>Solirubrobacterales</taxon>
        <taxon>Solirubrobacteraceae</taxon>
        <taxon>Solirubrobacter</taxon>
    </lineage>
</organism>
<dbReference type="PANTHER" id="PTHR12147">
    <property type="entry name" value="METALLOPEPTIDASE M28 FAMILY MEMBER"/>
    <property type="match status" value="1"/>
</dbReference>
<dbReference type="InterPro" id="IPR007484">
    <property type="entry name" value="Peptidase_M28"/>
</dbReference>
<dbReference type="Pfam" id="PF04389">
    <property type="entry name" value="Peptidase_M28"/>
    <property type="match status" value="1"/>
</dbReference>
<name>A0A9X3N157_9ACTN</name>
<dbReference type="Gene3D" id="3.40.630.10">
    <property type="entry name" value="Zn peptidases"/>
    <property type="match status" value="1"/>
</dbReference>
<reference evidence="2" key="1">
    <citation type="submission" date="2022-10" db="EMBL/GenBank/DDBJ databases">
        <title>The WGS of Solirubrobacter ginsenosidimutans DSM 21036.</title>
        <authorList>
            <person name="Jiang Z."/>
        </authorList>
    </citation>
    <scope>NUCLEOTIDE SEQUENCE</scope>
    <source>
        <strain evidence="2">DSM 21036</strain>
    </source>
</reference>
<dbReference type="GO" id="GO:0008235">
    <property type="term" value="F:metalloexopeptidase activity"/>
    <property type="evidence" value="ECO:0007669"/>
    <property type="project" value="InterPro"/>
</dbReference>
<accession>A0A9X3N157</accession>
<feature type="domain" description="Peptidase M28" evidence="1">
    <location>
        <begin position="81"/>
        <end position="266"/>
    </location>
</feature>
<dbReference type="EMBL" id="JAPDOD010000066">
    <property type="protein sequence ID" value="MDA0166465.1"/>
    <property type="molecule type" value="Genomic_DNA"/>
</dbReference>
<evidence type="ECO:0000313" key="2">
    <source>
        <dbReference type="EMBL" id="MDA0166465.1"/>
    </source>
</evidence>